<evidence type="ECO:0000256" key="3">
    <source>
        <dbReference type="ARBA" id="ARBA00017665"/>
    </source>
</evidence>
<comment type="subcellular location">
    <subcellularLocation>
        <location evidence="1">Golgi apparatus</location>
        <location evidence="1">trans-Golgi network</location>
    </subcellularLocation>
</comment>
<dbReference type="FunFam" id="1.20.1280.130:FF:000001">
    <property type="entry name" value="Vacuolar protein sorting-associated protein 54"/>
    <property type="match status" value="1"/>
</dbReference>
<proteinExistence type="inferred from homology"/>
<keyword evidence="6" id="KW-0653">Protein transport</keyword>
<dbReference type="Pfam" id="PF07928">
    <property type="entry name" value="Vps54"/>
    <property type="match status" value="1"/>
</dbReference>
<feature type="domain" description="Vacuolar protein sorting-associated protein 54 N-terminal" evidence="10">
    <location>
        <begin position="131"/>
        <end position="286"/>
    </location>
</feature>
<dbReference type="AlphaFoldDB" id="A0A9P0DB24"/>
<dbReference type="Proteomes" id="UP001153636">
    <property type="component" value="Chromosome 9"/>
</dbReference>
<comment type="similarity">
    <text evidence="2">Belongs to the VPS54 family.</text>
</comment>
<evidence type="ECO:0000256" key="5">
    <source>
        <dbReference type="ARBA" id="ARBA00022553"/>
    </source>
</evidence>
<accession>A0A9P0DB24</accession>
<name>A0A9P0DB24_9CUCU</name>
<dbReference type="GO" id="GO:0019905">
    <property type="term" value="F:syntaxin binding"/>
    <property type="evidence" value="ECO:0007669"/>
    <property type="project" value="TreeGrafter"/>
</dbReference>
<gene>
    <name evidence="11" type="ORF">PSYICH_LOCUS15678</name>
</gene>
<reference evidence="11" key="1">
    <citation type="submission" date="2022-01" db="EMBL/GenBank/DDBJ databases">
        <authorList>
            <person name="King R."/>
        </authorList>
    </citation>
    <scope>NUCLEOTIDE SEQUENCE</scope>
</reference>
<evidence type="ECO:0000259" key="10">
    <source>
        <dbReference type="Pfam" id="PF10475"/>
    </source>
</evidence>
<dbReference type="PANTHER" id="PTHR12965:SF0">
    <property type="entry name" value="VACUOLAR PROTEIN SORTING-ASSOCIATED PROTEIN 54"/>
    <property type="match status" value="1"/>
</dbReference>
<keyword evidence="7" id="KW-0333">Golgi apparatus</keyword>
<evidence type="ECO:0000313" key="11">
    <source>
        <dbReference type="EMBL" id="CAH1115109.1"/>
    </source>
</evidence>
<dbReference type="EMBL" id="OV651821">
    <property type="protein sequence ID" value="CAH1115109.1"/>
    <property type="molecule type" value="Genomic_DNA"/>
</dbReference>
<dbReference type="OrthoDB" id="10259024at2759"/>
<dbReference type="GO" id="GO:0000938">
    <property type="term" value="C:GARP complex"/>
    <property type="evidence" value="ECO:0007669"/>
    <property type="project" value="InterPro"/>
</dbReference>
<evidence type="ECO:0000313" key="12">
    <source>
        <dbReference type="Proteomes" id="UP001153636"/>
    </source>
</evidence>
<evidence type="ECO:0000256" key="8">
    <source>
        <dbReference type="ARBA" id="ARBA00023054"/>
    </source>
</evidence>
<organism evidence="11 12">
    <name type="scientific">Psylliodes chrysocephalus</name>
    <dbReference type="NCBI Taxonomy" id="3402493"/>
    <lineage>
        <taxon>Eukaryota</taxon>
        <taxon>Metazoa</taxon>
        <taxon>Ecdysozoa</taxon>
        <taxon>Arthropoda</taxon>
        <taxon>Hexapoda</taxon>
        <taxon>Insecta</taxon>
        <taxon>Pterygota</taxon>
        <taxon>Neoptera</taxon>
        <taxon>Endopterygota</taxon>
        <taxon>Coleoptera</taxon>
        <taxon>Polyphaga</taxon>
        <taxon>Cucujiformia</taxon>
        <taxon>Chrysomeloidea</taxon>
        <taxon>Chrysomelidae</taxon>
        <taxon>Galerucinae</taxon>
        <taxon>Alticini</taxon>
        <taxon>Psylliodes</taxon>
    </lineage>
</organism>
<keyword evidence="12" id="KW-1185">Reference proteome</keyword>
<dbReference type="InterPro" id="IPR039745">
    <property type="entry name" value="Vps54"/>
</dbReference>
<sequence>MNGEDDRWSLYSASQHLPAVLTDPNKGKQSNFFTKTWGDAFVEKTAIEKSPFLPEITWAHFDAYLRKYGKRFKRHSRLKDITFEDNHNKIQTHTVNTDGIPEIYLRQNLNLNDPKVFAEVFQSKKTEHELQDELSHHLDIVEEQIALQVSQKSGAFFHAMTSHDSIMEEMGVALTEVRTLRSKVQRVDKTLARDSLRLIGLARGKANYVALLDKLKLMATVLQTQPTLQLLLSSSDYVGALELITGTQEVLVKELAGVTSLRHLPSQLKEMQKLIDKMLATEFERYAAADLHRPMDFESIGVLEPERLVSLVAGLLRQNHLQFLEVYKQEAVTAAQALLKQLMIEHLADADDELNELTGSGEIAPTMDAAHWLKVIRSASEALTKIIERVRAVHDVIKDTATASAGLSPPNSSPLLASPSTENFLTLEEHNRVELKLRELLTSVCDYCTERIASLVSTQSDKQTVTAAQVTELSNIVEGFTEMCERSCGGRQSAALKAAFKIQAGNYVHKFHTQRKNKLQMLLDAESWKVAEVPSEIQILVDKLATGEPVKYLPSSPTEDNYTTNRYDIKPSPYIKIGSQSYYTIGALLILIRLVSEYCVCSYDLQLLAPVVAKNLTDLLKTFNSRSCQLVLGAGALRTAGLKTITSTNLALASRSLQFLVWMIPLLRAHFRSLTSDTLNSFDVVEKDIGHHIRQLETKVLSIMNSLLGDQLNEWDAKPPVPSKQFRNISRHLTKLHEAVSAVLPQEQVTDIYEVLHKNFKNRIRDQLTKMNIQNNGGPQHGVVTTEIIFYLETMKTLKVLPEKYLSDSAMDDIWTRIKSYSTNVLCKVNLYTMVYLDTSVPKSVEFTNKSESYCCVLFLKL</sequence>
<dbReference type="GO" id="GO:0015031">
    <property type="term" value="P:protein transport"/>
    <property type="evidence" value="ECO:0007669"/>
    <property type="project" value="UniProtKB-KW"/>
</dbReference>
<keyword evidence="4" id="KW-0813">Transport</keyword>
<evidence type="ECO:0000256" key="7">
    <source>
        <dbReference type="ARBA" id="ARBA00023034"/>
    </source>
</evidence>
<evidence type="ECO:0000256" key="4">
    <source>
        <dbReference type="ARBA" id="ARBA00022448"/>
    </source>
</evidence>
<dbReference type="Pfam" id="PF10475">
    <property type="entry name" value="Vps54_N"/>
    <property type="match status" value="1"/>
</dbReference>
<dbReference type="Gene3D" id="1.20.1280.130">
    <property type="match status" value="1"/>
</dbReference>
<keyword evidence="8" id="KW-0175">Coiled coil</keyword>
<dbReference type="InterPro" id="IPR012501">
    <property type="entry name" value="Vps54_C"/>
</dbReference>
<dbReference type="GO" id="GO:0006896">
    <property type="term" value="P:Golgi to vacuole transport"/>
    <property type="evidence" value="ECO:0007669"/>
    <property type="project" value="TreeGrafter"/>
</dbReference>
<evidence type="ECO:0000256" key="1">
    <source>
        <dbReference type="ARBA" id="ARBA00004601"/>
    </source>
</evidence>
<keyword evidence="5" id="KW-0597">Phosphoprotein</keyword>
<evidence type="ECO:0000259" key="9">
    <source>
        <dbReference type="Pfam" id="PF07928"/>
    </source>
</evidence>
<dbReference type="Gene3D" id="6.10.250.860">
    <property type="match status" value="1"/>
</dbReference>
<protein>
    <recommendedName>
        <fullName evidence="3">Vacuolar protein sorting-associated protein 54</fullName>
    </recommendedName>
</protein>
<dbReference type="GO" id="GO:0042147">
    <property type="term" value="P:retrograde transport, endosome to Golgi"/>
    <property type="evidence" value="ECO:0007669"/>
    <property type="project" value="InterPro"/>
</dbReference>
<evidence type="ECO:0000256" key="2">
    <source>
        <dbReference type="ARBA" id="ARBA00009150"/>
    </source>
</evidence>
<feature type="domain" description="Vacuolar protein sorting-associated protein 54 C-terminal" evidence="9">
    <location>
        <begin position="580"/>
        <end position="706"/>
    </location>
</feature>
<dbReference type="InterPro" id="IPR019515">
    <property type="entry name" value="VPS54_N"/>
</dbReference>
<evidence type="ECO:0000256" key="6">
    <source>
        <dbReference type="ARBA" id="ARBA00022927"/>
    </source>
</evidence>
<dbReference type="GO" id="GO:0005829">
    <property type="term" value="C:cytosol"/>
    <property type="evidence" value="ECO:0007669"/>
    <property type="project" value="GOC"/>
</dbReference>
<dbReference type="PANTHER" id="PTHR12965">
    <property type="entry name" value="VACUOLAR PROTEIN SORTING 54"/>
    <property type="match status" value="1"/>
</dbReference>